<dbReference type="InterPro" id="IPR011408">
    <property type="entry name" value="Aldehyde_DH"/>
</dbReference>
<evidence type="ECO:0000313" key="8">
    <source>
        <dbReference type="EMBL" id="MEJ8566594.1"/>
    </source>
</evidence>
<feature type="domain" description="Aldehyde dehydrogenase" evidence="7">
    <location>
        <begin position="546"/>
        <end position="765"/>
    </location>
</feature>
<comment type="similarity">
    <text evidence="1 3 5">Belongs to the aldehyde dehydrogenase family.</text>
</comment>
<evidence type="ECO:0000256" key="6">
    <source>
        <dbReference type="SAM" id="MobiDB-lite"/>
    </source>
</evidence>
<reference evidence="8 9" key="1">
    <citation type="submission" date="2024-02" db="EMBL/GenBank/DDBJ databases">
        <title>A novel Wenzhouxiangellaceae bacterium, isolated from coastal sediments.</title>
        <authorList>
            <person name="Du Z.-J."/>
            <person name="Ye Y.-Q."/>
            <person name="Zhang X.-Y."/>
        </authorList>
    </citation>
    <scope>NUCLEOTIDE SEQUENCE [LARGE SCALE GENOMIC DNA]</scope>
    <source>
        <strain evidence="8 9">CH-27</strain>
    </source>
</reference>
<evidence type="ECO:0000256" key="5">
    <source>
        <dbReference type="RuleBase" id="RU003345"/>
    </source>
</evidence>
<comment type="caution">
    <text evidence="8">The sequence shown here is derived from an EMBL/GenBank/DDBJ whole genome shotgun (WGS) entry which is preliminary data.</text>
</comment>
<dbReference type="InterPro" id="IPR029510">
    <property type="entry name" value="Ald_DH_CS_GLU"/>
</dbReference>
<evidence type="ECO:0000259" key="7">
    <source>
        <dbReference type="Pfam" id="PF00171"/>
    </source>
</evidence>
<evidence type="ECO:0000313" key="9">
    <source>
        <dbReference type="Proteomes" id="UP001359886"/>
    </source>
</evidence>
<dbReference type="EMBL" id="JAZHOG010000002">
    <property type="protein sequence ID" value="MEJ8566594.1"/>
    <property type="molecule type" value="Genomic_DNA"/>
</dbReference>
<dbReference type="GO" id="GO:0016620">
    <property type="term" value="F:oxidoreductase activity, acting on the aldehyde or oxo group of donors, NAD or NADP as acceptor"/>
    <property type="evidence" value="ECO:0007669"/>
    <property type="project" value="UniProtKB-UniRule"/>
</dbReference>
<dbReference type="PANTHER" id="PTHR11699">
    <property type="entry name" value="ALDEHYDE DEHYDROGENASE-RELATED"/>
    <property type="match status" value="1"/>
</dbReference>
<dbReference type="AlphaFoldDB" id="A0AAW9R599"/>
<dbReference type="Gene3D" id="3.40.605.10">
    <property type="entry name" value="Aldehyde Dehydrogenase, Chain A, domain 1"/>
    <property type="match status" value="2"/>
</dbReference>
<dbReference type="Pfam" id="PF00171">
    <property type="entry name" value="Aldedh"/>
    <property type="match status" value="2"/>
</dbReference>
<dbReference type="Proteomes" id="UP001359886">
    <property type="component" value="Unassembled WGS sequence"/>
</dbReference>
<dbReference type="InterPro" id="IPR015590">
    <property type="entry name" value="Aldehyde_DH_dom"/>
</dbReference>
<evidence type="ECO:0000256" key="4">
    <source>
        <dbReference type="PROSITE-ProRule" id="PRU10007"/>
    </source>
</evidence>
<proteinExistence type="inferred from homology"/>
<name>A0AAW9R599_9GAMM</name>
<feature type="active site" evidence="4">
    <location>
        <position position="266"/>
    </location>
</feature>
<dbReference type="InterPro" id="IPR016163">
    <property type="entry name" value="Ald_DH_C"/>
</dbReference>
<keyword evidence="9" id="KW-1185">Reference proteome</keyword>
<dbReference type="FunFam" id="3.40.605.10:FF:000007">
    <property type="entry name" value="NAD/NADP-dependent betaine aldehyde dehydrogenase"/>
    <property type="match status" value="1"/>
</dbReference>
<evidence type="ECO:0000256" key="2">
    <source>
        <dbReference type="ARBA" id="ARBA00023002"/>
    </source>
</evidence>
<gene>
    <name evidence="8" type="ORF">V3330_03050</name>
</gene>
<accession>A0AAW9R599</accession>
<feature type="domain" description="Aldehyde dehydrogenase" evidence="7">
    <location>
        <begin position="41"/>
        <end position="487"/>
    </location>
</feature>
<sequence>MSVRDIFETMEYGPAPESPDQALAWLKERGGRLRHYVGGRWLDPAEGGWFDTRNPASGEVLAQVADGTAADVDRAVAAAREALDGWVAIGGHARARYLYAIARHMQKNSRLFAVLESLDNGKPIRESRDLDIPLVARHFYYHAGWAQLQENELAAYREVGVVGQIIPWNFPMLMLAWKVAPALAMGNTVVLKPAEFTSATAVLFAAMCDEIGLPPGVFNLVLGDHKAGEALTVHDDVSKLAFTGSTEVGRILRRATAGTGKKLTLELGGKSPFIVFEDSDLDSVVEGLVDAIWFNQGQVCCAGSRLLVQESVAERLHAKVRDRMSRLVIGDPLDKGIDIGSLIDPSQLERVAGLVRQGVEEGARLWQPECELPAEGSFYPPTLLTEVQAASTLAQEEIFGPVLVSMTFRTPAEAVQLANNNRYGLAASIWTENINLALDIAPQVKAGSVWVNCTNVFDAAAGFGGYRESGFGREGGREGLFEYLKPRWEERLSDTPVQPMPDTEMQASADDAPAGRPDIDRTAKLYIGGRQVRPDGGYSMAATDVRGRVIAEIPAGNRKDIRNAVEAARGARGWGGTTAHNRAQVMYFIAENLSARADEFVRRIVQLSGRTEAAARDEMDQCIRRIYTYAALSDKYDSQVHATPYRNVTLAMKEPQGVIGIVAPEEAGLLGFVSTVMPAIAMGNTTVVVPSEHYALLATDFYQVLDTSDLPGGVINIVTGNRDVLSEVLAKHYDIEGLWYWGSREGSAMIEQEAAATMKRTWVNHGRYHDWNDDEQGEGEDFLRHAVEIKNIWIPYGE</sequence>
<dbReference type="PROSITE" id="PS00687">
    <property type="entry name" value="ALDEHYDE_DEHYDR_GLU"/>
    <property type="match status" value="1"/>
</dbReference>
<organism evidence="8 9">
    <name type="scientific">Elongatibacter sediminis</name>
    <dbReference type="NCBI Taxonomy" id="3119006"/>
    <lineage>
        <taxon>Bacteria</taxon>
        <taxon>Pseudomonadati</taxon>
        <taxon>Pseudomonadota</taxon>
        <taxon>Gammaproteobacteria</taxon>
        <taxon>Chromatiales</taxon>
        <taxon>Wenzhouxiangellaceae</taxon>
        <taxon>Elongatibacter</taxon>
    </lineage>
</organism>
<dbReference type="PIRSF" id="PIRSF036490">
    <property type="entry name" value="Aldedh_dupl"/>
    <property type="match status" value="1"/>
</dbReference>
<dbReference type="InterPro" id="IPR016161">
    <property type="entry name" value="Ald_DH/histidinol_DH"/>
</dbReference>
<evidence type="ECO:0000256" key="1">
    <source>
        <dbReference type="ARBA" id="ARBA00009986"/>
    </source>
</evidence>
<feature type="region of interest" description="Disordered" evidence="6">
    <location>
        <begin position="491"/>
        <end position="515"/>
    </location>
</feature>
<dbReference type="Gene3D" id="3.40.309.10">
    <property type="entry name" value="Aldehyde Dehydrogenase, Chain A, domain 2"/>
    <property type="match status" value="1"/>
</dbReference>
<dbReference type="SUPFAM" id="SSF53720">
    <property type="entry name" value="ALDH-like"/>
    <property type="match status" value="2"/>
</dbReference>
<dbReference type="CDD" id="cd07111">
    <property type="entry name" value="ALDH_F16"/>
    <property type="match status" value="1"/>
</dbReference>
<protein>
    <submittedName>
        <fullName evidence="8">Aldehyde dehydrogenase family protein</fullName>
    </submittedName>
</protein>
<dbReference type="InterPro" id="IPR016162">
    <property type="entry name" value="Ald_DH_N"/>
</dbReference>
<keyword evidence="2 5" id="KW-0560">Oxidoreductase</keyword>
<dbReference type="RefSeq" id="WP_354693918.1">
    <property type="nucleotide sequence ID" value="NZ_JAZHOG010000002.1"/>
</dbReference>
<evidence type="ECO:0000256" key="3">
    <source>
        <dbReference type="PIRNR" id="PIRNR036490"/>
    </source>
</evidence>
<dbReference type="FunFam" id="3.40.309.10:FF:000012">
    <property type="entry name" value="Betaine aldehyde dehydrogenase"/>
    <property type="match status" value="1"/>
</dbReference>